<dbReference type="HOGENOM" id="CLU_026592_0_0_1"/>
<accession>A0A0C9UC98</accession>
<evidence type="ECO:0000313" key="2">
    <source>
        <dbReference type="Proteomes" id="UP000054279"/>
    </source>
</evidence>
<dbReference type="EMBL" id="KN837811">
    <property type="protein sequence ID" value="KIJ23086.1"/>
    <property type="molecule type" value="Genomic_DNA"/>
</dbReference>
<dbReference type="AlphaFoldDB" id="A0A0C9UC98"/>
<proteinExistence type="predicted"/>
<evidence type="ECO:0000313" key="1">
    <source>
        <dbReference type="EMBL" id="KIJ23086.1"/>
    </source>
</evidence>
<keyword evidence="2" id="KW-1185">Reference proteome</keyword>
<dbReference type="Proteomes" id="UP000054279">
    <property type="component" value="Unassembled WGS sequence"/>
</dbReference>
<protein>
    <submittedName>
        <fullName evidence="1">Unplaced genomic scaffold SPHSTscaffold_736, whole genome shotgun sequence</fullName>
    </submittedName>
</protein>
<gene>
    <name evidence="1" type="ORF">M422DRAFT_39812</name>
</gene>
<sequence>MPTIILPEDTWFYLSRTFLESKDIRNLSITSRALRRHLLPITFRVLTFRGFTNTCRHTIPSLFAHFRRMQEFIHYVRSYKIIFSVIHRVEVRNWVDYTLLDVSQDVIISEACLEKLKGLWRATYQCLVALINDIPNLRHVAFYETATISKPSEPLFPDRSFRPYEPFNRSQSVEFQLREIGEDSPGFIVPSFVEAGWISGEPGRPSDAPTYRYFSDILEYTPSILVSAKLYSPVIISLSHSTIAKFKSIRRLAVAVYPAIATLSIINAVDYSNVNAIFANTPNLRHLSVVPFRWTVNPFVIPLNSMPKLESYMGPSELWTQIFCGRAVRELYLLEYWTGRSSYLVYPAKAAFPILNKMEAFTVDSRIHIRVLDIVHFASVSAEQLKTLAIALPNLEVLGLRRDRGSKSSTTEFVRYLDAVSPFLHLQKLHVFCWGNATVDITALPAMCRHHPSPSLTEIQFISVCTARWRADAGWIYYPDSMGTIVNSHAVCELESDDELWTILEDSVHPKIVEAGPSKG</sequence>
<reference evidence="1 2" key="1">
    <citation type="submission" date="2014-06" db="EMBL/GenBank/DDBJ databases">
        <title>Evolutionary Origins and Diversification of the Mycorrhizal Mutualists.</title>
        <authorList>
            <consortium name="DOE Joint Genome Institute"/>
            <consortium name="Mycorrhizal Genomics Consortium"/>
            <person name="Kohler A."/>
            <person name="Kuo A."/>
            <person name="Nagy L.G."/>
            <person name="Floudas D."/>
            <person name="Copeland A."/>
            <person name="Barry K.W."/>
            <person name="Cichocki N."/>
            <person name="Veneault-Fourrey C."/>
            <person name="LaButti K."/>
            <person name="Lindquist E.A."/>
            <person name="Lipzen A."/>
            <person name="Lundell T."/>
            <person name="Morin E."/>
            <person name="Murat C."/>
            <person name="Riley R."/>
            <person name="Ohm R."/>
            <person name="Sun H."/>
            <person name="Tunlid A."/>
            <person name="Henrissat B."/>
            <person name="Grigoriev I.V."/>
            <person name="Hibbett D.S."/>
            <person name="Martin F."/>
        </authorList>
    </citation>
    <scope>NUCLEOTIDE SEQUENCE [LARGE SCALE GENOMIC DNA]</scope>
    <source>
        <strain evidence="1 2">SS14</strain>
    </source>
</reference>
<name>A0A0C9UC98_SPHS4</name>
<organism evidence="1 2">
    <name type="scientific">Sphaerobolus stellatus (strain SS14)</name>
    <dbReference type="NCBI Taxonomy" id="990650"/>
    <lineage>
        <taxon>Eukaryota</taxon>
        <taxon>Fungi</taxon>
        <taxon>Dikarya</taxon>
        <taxon>Basidiomycota</taxon>
        <taxon>Agaricomycotina</taxon>
        <taxon>Agaricomycetes</taxon>
        <taxon>Phallomycetidae</taxon>
        <taxon>Geastrales</taxon>
        <taxon>Sphaerobolaceae</taxon>
        <taxon>Sphaerobolus</taxon>
    </lineage>
</organism>